<evidence type="ECO:0000313" key="1">
    <source>
        <dbReference type="EMBL" id="MEO3681723.1"/>
    </source>
</evidence>
<dbReference type="Proteomes" id="UP001477278">
    <property type="component" value="Unassembled WGS sequence"/>
</dbReference>
<dbReference type="RefSeq" id="WP_347689760.1">
    <property type="nucleotide sequence ID" value="NZ_JBDPZN010000002.1"/>
</dbReference>
<gene>
    <name evidence="1" type="ORF">ABHN84_05375</name>
</gene>
<protein>
    <submittedName>
        <fullName evidence="1">Uncharacterized protein</fullName>
    </submittedName>
</protein>
<sequence>MAKNTDILSVFLFLIDERYRVIVARNIFLSLNKEYPIKLRLSKVVLA</sequence>
<name>A0ABV0FLK9_9GAMM</name>
<organism evidence="1 2">
    <name type="scientific">Shewanella vesiculosa</name>
    <dbReference type="NCBI Taxonomy" id="518738"/>
    <lineage>
        <taxon>Bacteria</taxon>
        <taxon>Pseudomonadati</taxon>
        <taxon>Pseudomonadota</taxon>
        <taxon>Gammaproteobacteria</taxon>
        <taxon>Alteromonadales</taxon>
        <taxon>Shewanellaceae</taxon>
        <taxon>Shewanella</taxon>
    </lineage>
</organism>
<accession>A0ABV0FLK9</accession>
<dbReference type="EMBL" id="JBDPZN010000002">
    <property type="protein sequence ID" value="MEO3681723.1"/>
    <property type="molecule type" value="Genomic_DNA"/>
</dbReference>
<evidence type="ECO:0000313" key="2">
    <source>
        <dbReference type="Proteomes" id="UP001477278"/>
    </source>
</evidence>
<proteinExistence type="predicted"/>
<keyword evidence="2" id="KW-1185">Reference proteome</keyword>
<reference evidence="1 2" key="1">
    <citation type="submission" date="2024-05" db="EMBL/GenBank/DDBJ databases">
        <title>Genome sequencing of Marine Estuary Bacteria, Shewanella vesiculosa and S. baltica, and Pseudomonas syringae.</title>
        <authorList>
            <person name="Gurung A."/>
            <person name="Maclea K.S."/>
        </authorList>
    </citation>
    <scope>NUCLEOTIDE SEQUENCE [LARGE SCALE GENOMIC DNA]</scope>
    <source>
        <strain evidence="1 2">1A</strain>
    </source>
</reference>
<comment type="caution">
    <text evidence="1">The sequence shown here is derived from an EMBL/GenBank/DDBJ whole genome shotgun (WGS) entry which is preliminary data.</text>
</comment>